<gene>
    <name evidence="1" type="ORF">N8T08_000617</name>
</gene>
<keyword evidence="2" id="KW-1185">Reference proteome</keyword>
<evidence type="ECO:0000313" key="1">
    <source>
        <dbReference type="EMBL" id="KAK1139612.1"/>
    </source>
</evidence>
<dbReference type="Proteomes" id="UP001177260">
    <property type="component" value="Unassembled WGS sequence"/>
</dbReference>
<organism evidence="1 2">
    <name type="scientific">Aspergillus melleus</name>
    <dbReference type="NCBI Taxonomy" id="138277"/>
    <lineage>
        <taxon>Eukaryota</taxon>
        <taxon>Fungi</taxon>
        <taxon>Dikarya</taxon>
        <taxon>Ascomycota</taxon>
        <taxon>Pezizomycotina</taxon>
        <taxon>Eurotiomycetes</taxon>
        <taxon>Eurotiomycetidae</taxon>
        <taxon>Eurotiales</taxon>
        <taxon>Aspergillaceae</taxon>
        <taxon>Aspergillus</taxon>
        <taxon>Aspergillus subgen. Circumdati</taxon>
    </lineage>
</organism>
<protein>
    <submittedName>
        <fullName evidence="1">Uncharacterized protein</fullName>
    </submittedName>
</protein>
<name>A0ACC3APV3_9EURO</name>
<accession>A0ACC3APV3</accession>
<comment type="caution">
    <text evidence="1">The sequence shown here is derived from an EMBL/GenBank/DDBJ whole genome shotgun (WGS) entry which is preliminary data.</text>
</comment>
<evidence type="ECO:0000313" key="2">
    <source>
        <dbReference type="Proteomes" id="UP001177260"/>
    </source>
</evidence>
<sequence length="612" mass="66257">MLSEADQSTGSTGDTPKLRAACENCRQSKVKCNLGAKNTCIRCLRHGLSCRYRVANRSGKPKGSKNRATLRKLGQLPEDKPVLRGPDSGPTDKGLQVIEQRYGYGMGRMGHKTWEPESRESLSESPRSQDAHTTLHSCLPFHESANMEYASSYGDSLPPSGSDPIAAHASMSPTFLQKEFITKGLTSFPLAVHIPSAFQPTCECGEALGFHTNRLRHMVADPLQLRFDQSLQAIQAALTVCRDFLQCTSCHKDNTSLLLSVSALDYTLQLFDYWISYEFTTGGVDRLPPPGTVPVTGPLPVGYGEYEMGVEETRRVRQFLLHGRLQQTQEVLRLLKEVVELIAIITGGGQGIGAETATLFANEGAKVVIADVDHDKATQTATKINSTGDGDRALAVVGDILDDNYIETLVQRAAEFGDGKIHIIVNNAGFTWDGVIHKITDKQWDTMLAIHNTAPFKLVRAAAKYFRVKDGEPRCIINISSTSGLHGNAGQANYSLAKAGLVGLTKTITKEWGPAFGVRANTIAFGHITTRLTAAKEDGAFITTPDGTKVALGIPGKQLESRKGATAAQYPDIPLGRPGSPQEAARSVLAVASPLFAQQSRQQKNQCSVQNV</sequence>
<dbReference type="EMBL" id="JAOPJF010000103">
    <property type="protein sequence ID" value="KAK1139612.1"/>
    <property type="molecule type" value="Genomic_DNA"/>
</dbReference>
<reference evidence="1 2" key="1">
    <citation type="journal article" date="2023" name="ACS Omega">
        <title>Identification of the Neoaspergillic Acid Biosynthesis Gene Cluster by Establishing an In Vitro CRISPR-Ribonucleoprotein Genetic System in Aspergillus melleus.</title>
        <authorList>
            <person name="Yuan B."/>
            <person name="Grau M.F."/>
            <person name="Murata R.M."/>
            <person name="Torok T."/>
            <person name="Venkateswaran K."/>
            <person name="Stajich J.E."/>
            <person name="Wang C.C.C."/>
        </authorList>
    </citation>
    <scope>NUCLEOTIDE SEQUENCE [LARGE SCALE GENOMIC DNA]</scope>
    <source>
        <strain evidence="1 2">IMV 1140</strain>
    </source>
</reference>
<proteinExistence type="predicted"/>